<dbReference type="PANTHER" id="PTHR35357">
    <property type="entry name" value="OS02G0537100 PROTEIN"/>
    <property type="match status" value="1"/>
</dbReference>
<sequence>MAGEARKARNQTNTRQDVVVVAGQRQSCLSSYPPPSRSTANHDDNNDDPEPCAVPGPGPGPGIGIGLEPHSGGRHLQGGSRVNLKLCLSQLGHHRESPDADVWGLAKVASLVGANNADDIKQMMGPSPALAQEAISLTHQCDAAFGKAKAKAKVPVPVPPPLAQRNADSVQIAIIATAITNLITNIK</sequence>
<evidence type="ECO:0000313" key="4">
    <source>
        <dbReference type="Proteomes" id="UP001341281"/>
    </source>
</evidence>
<reference evidence="3 4" key="1">
    <citation type="submission" date="2024-02" db="EMBL/GenBank/DDBJ databases">
        <title>High-quality chromosome-scale genome assembly of Pensacola bahiagrass (Paspalum notatum Flugge var. saurae).</title>
        <authorList>
            <person name="Vega J.M."/>
            <person name="Podio M."/>
            <person name="Orjuela J."/>
            <person name="Siena L.A."/>
            <person name="Pessino S.C."/>
            <person name="Combes M.C."/>
            <person name="Mariac C."/>
            <person name="Albertini E."/>
            <person name="Pupilli F."/>
            <person name="Ortiz J.P.A."/>
            <person name="Leblanc O."/>
        </authorList>
    </citation>
    <scope>NUCLEOTIDE SEQUENCE [LARGE SCALE GENOMIC DNA]</scope>
    <source>
        <strain evidence="3">R1</strain>
        <tissue evidence="3">Leaf</tissue>
    </source>
</reference>
<accession>A0AAQ3PQU5</accession>
<dbReference type="PANTHER" id="PTHR35357:SF7">
    <property type="entry name" value="PECTINESTERASE INHIBITOR 12"/>
    <property type="match status" value="1"/>
</dbReference>
<proteinExistence type="predicted"/>
<evidence type="ECO:0000256" key="2">
    <source>
        <dbReference type="SAM" id="MobiDB-lite"/>
    </source>
</evidence>
<dbReference type="AlphaFoldDB" id="A0AAQ3PQU5"/>
<evidence type="ECO:0000313" key="3">
    <source>
        <dbReference type="EMBL" id="WVZ55030.1"/>
    </source>
</evidence>
<feature type="region of interest" description="Disordered" evidence="2">
    <location>
        <begin position="1"/>
        <end position="76"/>
    </location>
</feature>
<dbReference type="EMBL" id="CP144746">
    <property type="protein sequence ID" value="WVZ55030.1"/>
    <property type="molecule type" value="Genomic_DNA"/>
</dbReference>
<protein>
    <recommendedName>
        <fullName evidence="5">Pectinesterase inhibitor domain-containing protein</fullName>
    </recommendedName>
</protein>
<evidence type="ECO:0000256" key="1">
    <source>
        <dbReference type="ARBA" id="ARBA00022729"/>
    </source>
</evidence>
<keyword evidence="4" id="KW-1185">Reference proteome</keyword>
<gene>
    <name evidence="3" type="ORF">U9M48_005748</name>
</gene>
<keyword evidence="1" id="KW-0732">Signal</keyword>
<organism evidence="3 4">
    <name type="scientific">Paspalum notatum var. saurae</name>
    <dbReference type="NCBI Taxonomy" id="547442"/>
    <lineage>
        <taxon>Eukaryota</taxon>
        <taxon>Viridiplantae</taxon>
        <taxon>Streptophyta</taxon>
        <taxon>Embryophyta</taxon>
        <taxon>Tracheophyta</taxon>
        <taxon>Spermatophyta</taxon>
        <taxon>Magnoliopsida</taxon>
        <taxon>Liliopsida</taxon>
        <taxon>Poales</taxon>
        <taxon>Poaceae</taxon>
        <taxon>PACMAD clade</taxon>
        <taxon>Panicoideae</taxon>
        <taxon>Andropogonodae</taxon>
        <taxon>Paspaleae</taxon>
        <taxon>Paspalinae</taxon>
        <taxon>Paspalum</taxon>
    </lineage>
</organism>
<evidence type="ECO:0008006" key="5">
    <source>
        <dbReference type="Google" id="ProtNLM"/>
    </source>
</evidence>
<name>A0AAQ3PQU5_PASNO</name>
<dbReference type="Proteomes" id="UP001341281">
    <property type="component" value="Chromosome 02"/>
</dbReference>